<dbReference type="AlphaFoldDB" id="I9NKZ7"/>
<reference evidence="2" key="2">
    <citation type="submission" date="2015-02" db="EMBL/GenBank/DDBJ databases">
        <title>Complete Genome Sequence of Pelosinus fermentans JBW45.</title>
        <authorList>
            <person name="De Leon K.B."/>
            <person name="Utturkar S.M."/>
            <person name="Camilleri L.B."/>
            <person name="Arkin A.P."/>
            <person name="Fields M.W."/>
            <person name="Brown S.D."/>
            <person name="Wall J.D."/>
        </authorList>
    </citation>
    <scope>NUCLEOTIDE SEQUENCE [LARGE SCALE GENOMIC DNA]</scope>
    <source>
        <strain evidence="2">JBW45</strain>
    </source>
</reference>
<dbReference type="EMBL" id="CP010978">
    <property type="protein sequence ID" value="AJQ29026.1"/>
    <property type="molecule type" value="Genomic_DNA"/>
</dbReference>
<evidence type="ECO:0000313" key="1">
    <source>
        <dbReference type="EMBL" id="AJQ29026.1"/>
    </source>
</evidence>
<evidence type="ECO:0000313" key="2">
    <source>
        <dbReference type="Proteomes" id="UP000005361"/>
    </source>
</evidence>
<name>I9NKZ7_9FIRM</name>
<dbReference type="HOGENOM" id="CLU_3171303_0_0_9"/>
<dbReference type="STRING" id="1192197.JBW_03689"/>
<protein>
    <submittedName>
        <fullName evidence="1">Uncharacterized protein</fullName>
    </submittedName>
</protein>
<organism evidence="1 2">
    <name type="scientific">Pelosinus fermentans JBW45</name>
    <dbReference type="NCBI Taxonomy" id="1192197"/>
    <lineage>
        <taxon>Bacteria</taxon>
        <taxon>Bacillati</taxon>
        <taxon>Bacillota</taxon>
        <taxon>Negativicutes</taxon>
        <taxon>Selenomonadales</taxon>
        <taxon>Sporomusaceae</taxon>
        <taxon>Pelosinus</taxon>
    </lineage>
</organism>
<dbReference type="Proteomes" id="UP000005361">
    <property type="component" value="Chromosome"/>
</dbReference>
<reference evidence="1 2" key="1">
    <citation type="journal article" date="2015" name="Genome Announc.">
        <title>Complete Genome Sequence of Pelosinus fermentans JBW45, a Member of a Remarkably Competitive Group of Negativicutes in the Firmicutes Phylum.</title>
        <authorList>
            <person name="De Leon K.B."/>
            <person name="Utturkar S.M."/>
            <person name="Camilleri L.B."/>
            <person name="Elias D.A."/>
            <person name="Arkin A.P."/>
            <person name="Fields M.W."/>
            <person name="Brown S.D."/>
            <person name="Wall J.D."/>
        </authorList>
    </citation>
    <scope>NUCLEOTIDE SEQUENCE [LARGE SCALE GENOMIC DNA]</scope>
    <source>
        <strain evidence="1 2">JBW45</strain>
    </source>
</reference>
<accession>I9NKZ7</accession>
<sequence length="47" mass="5225" precursor="true">MSGFCCMLSPPLTFLAAPSTLTDQKIAKIFEFNRNFDLVKVLGPQAY</sequence>
<proteinExistence type="predicted"/>
<dbReference type="KEGG" id="pft:JBW_03689"/>
<gene>
    <name evidence="1" type="ORF">JBW_03689</name>
</gene>